<gene>
    <name evidence="2" type="ORF">BDD43_4171</name>
</gene>
<evidence type="ECO:0000256" key="1">
    <source>
        <dbReference type="SAM" id="Phobius"/>
    </source>
</evidence>
<dbReference type="Proteomes" id="UP000268007">
    <property type="component" value="Unassembled WGS sequence"/>
</dbReference>
<keyword evidence="1" id="KW-1133">Transmembrane helix</keyword>
<evidence type="ECO:0000313" key="2">
    <source>
        <dbReference type="EMBL" id="RKR83956.1"/>
    </source>
</evidence>
<proteinExistence type="predicted"/>
<dbReference type="EMBL" id="RBKU01000001">
    <property type="protein sequence ID" value="RKR83956.1"/>
    <property type="molecule type" value="Genomic_DNA"/>
</dbReference>
<protein>
    <submittedName>
        <fullName evidence="2">Uncharacterized protein</fullName>
    </submittedName>
</protein>
<keyword evidence="3" id="KW-1185">Reference proteome</keyword>
<feature type="transmembrane region" description="Helical" evidence="1">
    <location>
        <begin position="6"/>
        <end position="30"/>
    </location>
</feature>
<reference evidence="2 3" key="1">
    <citation type="submission" date="2018-10" db="EMBL/GenBank/DDBJ databases">
        <title>Genomic Encyclopedia of Archaeal and Bacterial Type Strains, Phase II (KMG-II): from individual species to whole genera.</title>
        <authorList>
            <person name="Goeker M."/>
        </authorList>
    </citation>
    <scope>NUCLEOTIDE SEQUENCE [LARGE SCALE GENOMIC DNA]</scope>
    <source>
        <strain evidence="2 3">DSM 18602</strain>
    </source>
</reference>
<sequence>MTIPAVIGINFFLIVIIIPIIGIIGGLILYSKTKNIGEASINPYKGTLQNSRDENIKRWN</sequence>
<keyword evidence="1" id="KW-0812">Transmembrane</keyword>
<evidence type="ECO:0000313" key="3">
    <source>
        <dbReference type="Proteomes" id="UP000268007"/>
    </source>
</evidence>
<keyword evidence="1" id="KW-0472">Membrane</keyword>
<comment type="caution">
    <text evidence="2">The sequence shown here is derived from an EMBL/GenBank/DDBJ whole genome shotgun (WGS) entry which is preliminary data.</text>
</comment>
<name>A0A495J4P3_9SPHI</name>
<dbReference type="AlphaFoldDB" id="A0A495J4P3"/>
<accession>A0A495J4P3</accession>
<organism evidence="2 3">
    <name type="scientific">Mucilaginibacter gracilis</name>
    <dbReference type="NCBI Taxonomy" id="423350"/>
    <lineage>
        <taxon>Bacteria</taxon>
        <taxon>Pseudomonadati</taxon>
        <taxon>Bacteroidota</taxon>
        <taxon>Sphingobacteriia</taxon>
        <taxon>Sphingobacteriales</taxon>
        <taxon>Sphingobacteriaceae</taxon>
        <taxon>Mucilaginibacter</taxon>
    </lineage>
</organism>